<dbReference type="GO" id="GO:0003700">
    <property type="term" value="F:DNA-binding transcription factor activity"/>
    <property type="evidence" value="ECO:0007669"/>
    <property type="project" value="InterPro"/>
</dbReference>
<dbReference type="InterPro" id="IPR000281">
    <property type="entry name" value="HTH_RpiR"/>
</dbReference>
<dbReference type="PANTHER" id="PTHR30514">
    <property type="entry name" value="GLUCOKINASE"/>
    <property type="match status" value="1"/>
</dbReference>
<organism evidence="6 7">
    <name type="scientific">Pandoraea anhela</name>
    <dbReference type="NCBI Taxonomy" id="2508295"/>
    <lineage>
        <taxon>Bacteria</taxon>
        <taxon>Pseudomonadati</taxon>
        <taxon>Pseudomonadota</taxon>
        <taxon>Betaproteobacteria</taxon>
        <taxon>Burkholderiales</taxon>
        <taxon>Burkholderiaceae</taxon>
        <taxon>Pandoraea</taxon>
    </lineage>
</organism>
<evidence type="ECO:0000256" key="3">
    <source>
        <dbReference type="ARBA" id="ARBA00023152"/>
    </source>
</evidence>
<gene>
    <name evidence="6" type="ORF">PAN31108_04307</name>
</gene>
<dbReference type="InterPro" id="IPR036388">
    <property type="entry name" value="WH-like_DNA-bd_sf"/>
</dbReference>
<dbReference type="OrthoDB" id="8998729at2"/>
<dbReference type="InterPro" id="IPR001347">
    <property type="entry name" value="SIS_dom"/>
</dbReference>
<evidence type="ECO:0000259" key="5">
    <source>
        <dbReference type="PROSITE" id="PS51071"/>
    </source>
</evidence>
<keyword evidence="2" id="KW-0238">DNA-binding</keyword>
<dbReference type="EMBL" id="CABPSB010000019">
    <property type="protein sequence ID" value="VVE44008.1"/>
    <property type="molecule type" value="Genomic_DNA"/>
</dbReference>
<dbReference type="InterPro" id="IPR046348">
    <property type="entry name" value="SIS_dom_sf"/>
</dbReference>
<dbReference type="InterPro" id="IPR009057">
    <property type="entry name" value="Homeodomain-like_sf"/>
</dbReference>
<dbReference type="Gene3D" id="1.10.10.10">
    <property type="entry name" value="Winged helix-like DNA-binding domain superfamily/Winged helix DNA-binding domain"/>
    <property type="match status" value="1"/>
</dbReference>
<evidence type="ECO:0000256" key="4">
    <source>
        <dbReference type="ARBA" id="ARBA00023163"/>
    </source>
</evidence>
<evidence type="ECO:0000256" key="2">
    <source>
        <dbReference type="ARBA" id="ARBA00023125"/>
    </source>
</evidence>
<dbReference type="Gene3D" id="3.40.50.10490">
    <property type="entry name" value="Glucose-6-phosphate isomerase like protein, domain 1"/>
    <property type="match status" value="1"/>
</dbReference>
<dbReference type="SUPFAM" id="SSF46689">
    <property type="entry name" value="Homeodomain-like"/>
    <property type="match status" value="1"/>
</dbReference>
<dbReference type="InterPro" id="IPR035472">
    <property type="entry name" value="RpiR-like_SIS"/>
</dbReference>
<dbReference type="PROSITE" id="PS51071">
    <property type="entry name" value="HTH_RPIR"/>
    <property type="match status" value="1"/>
</dbReference>
<feature type="domain" description="HTH rpiR-type" evidence="5">
    <location>
        <begin position="6"/>
        <end position="82"/>
    </location>
</feature>
<dbReference type="GO" id="GO:0003677">
    <property type="term" value="F:DNA binding"/>
    <property type="evidence" value="ECO:0007669"/>
    <property type="project" value="UniProtKB-KW"/>
</dbReference>
<keyword evidence="1" id="KW-0805">Transcription regulation</keyword>
<evidence type="ECO:0000313" key="6">
    <source>
        <dbReference type="EMBL" id="VVE44008.1"/>
    </source>
</evidence>
<reference evidence="6 7" key="1">
    <citation type="submission" date="2019-08" db="EMBL/GenBank/DDBJ databases">
        <authorList>
            <person name="Peeters C."/>
        </authorList>
    </citation>
    <scope>NUCLEOTIDE SEQUENCE [LARGE SCALE GENOMIC DNA]</scope>
    <source>
        <strain evidence="6 7">LMG 31108</strain>
    </source>
</reference>
<dbReference type="RefSeq" id="WP_150670796.1">
    <property type="nucleotide sequence ID" value="NZ_CABPSB010000019.1"/>
</dbReference>
<evidence type="ECO:0000313" key="7">
    <source>
        <dbReference type="Proteomes" id="UP000406256"/>
    </source>
</evidence>
<dbReference type="Proteomes" id="UP000406256">
    <property type="component" value="Unassembled WGS sequence"/>
</dbReference>
<proteinExistence type="predicted"/>
<dbReference type="PANTHER" id="PTHR30514:SF18">
    <property type="entry name" value="RPIR-FAMILY TRANSCRIPTIONAL REGULATOR"/>
    <property type="match status" value="1"/>
</dbReference>
<keyword evidence="3" id="KW-0324">Glycolysis</keyword>
<dbReference type="Pfam" id="PF01380">
    <property type="entry name" value="SIS"/>
    <property type="match status" value="1"/>
</dbReference>
<dbReference type="GO" id="GO:0097367">
    <property type="term" value="F:carbohydrate derivative binding"/>
    <property type="evidence" value="ECO:0007669"/>
    <property type="project" value="InterPro"/>
</dbReference>
<dbReference type="AlphaFoldDB" id="A0A5E4Y6J7"/>
<dbReference type="InterPro" id="IPR047640">
    <property type="entry name" value="RpiR-like"/>
</dbReference>
<keyword evidence="7" id="KW-1185">Reference proteome</keyword>
<evidence type="ECO:0000256" key="1">
    <source>
        <dbReference type="ARBA" id="ARBA00023015"/>
    </source>
</evidence>
<dbReference type="Pfam" id="PF01418">
    <property type="entry name" value="HTH_6"/>
    <property type="match status" value="1"/>
</dbReference>
<dbReference type="CDD" id="cd05013">
    <property type="entry name" value="SIS_RpiR"/>
    <property type="match status" value="1"/>
</dbReference>
<dbReference type="GO" id="GO:0006096">
    <property type="term" value="P:glycolytic process"/>
    <property type="evidence" value="ECO:0007669"/>
    <property type="project" value="UniProtKB-KW"/>
</dbReference>
<dbReference type="SUPFAM" id="SSF53697">
    <property type="entry name" value="SIS domain"/>
    <property type="match status" value="1"/>
</dbReference>
<accession>A0A5E4Y6J7</accession>
<sequence length="291" mass="31864">MKKNDQTLLERMRSAMQTLSPAERRVAMTLIADFPITGLKTVVEIAAASGVSPATVSRFAETLGYGNFAEFQRALHADVVARFASPGALFETLPDKLSEGEGADAALTLFNQLVTDTMSATDASEVEALIDHLADPKRTIYFLGGRQTGSLALYFRQLTHNLRAKTVHIGGIDGTAVDLLAELDSRATLIAFDFRRYQQDTADFVAAAASRKAQIVLVTDPYMSPAVKNAHQVFVCHTRSGVPFDSFVSVLAFIDFVCQQLFIRLGQDAHNRITRLESIREAAGVEHMLRK</sequence>
<keyword evidence="4" id="KW-0804">Transcription</keyword>
<name>A0A5E4Y6J7_9BURK</name>
<protein>
    <submittedName>
        <fullName evidence="6">RpiR family transcriptional regulator</fullName>
    </submittedName>
</protein>